<keyword evidence="1" id="KW-0812">Transmembrane</keyword>
<dbReference type="EMBL" id="CVTD020000029">
    <property type="protein sequence ID" value="CRZ35833.1"/>
    <property type="molecule type" value="Genomic_DNA"/>
</dbReference>
<dbReference type="Proteomes" id="UP000236497">
    <property type="component" value="Unassembled WGS sequence"/>
</dbReference>
<name>A0A0H5SZK8_HERHM</name>
<protein>
    <submittedName>
        <fullName evidence="2">Putative membrane protein</fullName>
    </submittedName>
</protein>
<reference evidence="2 3" key="1">
    <citation type="submission" date="2015-06" db="EMBL/GenBank/DDBJ databases">
        <authorList>
            <person name="Wibberg Daniel"/>
        </authorList>
    </citation>
    <scope>NUCLEOTIDE SEQUENCE [LARGE SCALE GENOMIC DNA]</scope>
    <source>
        <strain evidence="2 3">T3/55T</strain>
    </source>
</reference>
<accession>A0A0H5SZK8</accession>
<evidence type="ECO:0000313" key="2">
    <source>
        <dbReference type="EMBL" id="CRZ35833.1"/>
    </source>
</evidence>
<sequence>MKKRLDIIFNIVIPTMVGYATFFLIFYFYQRLFFEYRWLAIIPFIIVTGYVIKDNMREWKMIKQQG</sequence>
<organism evidence="2 3">
    <name type="scientific">Herbinix hemicellulosilytica</name>
    <dbReference type="NCBI Taxonomy" id="1564487"/>
    <lineage>
        <taxon>Bacteria</taxon>
        <taxon>Bacillati</taxon>
        <taxon>Bacillota</taxon>
        <taxon>Clostridia</taxon>
        <taxon>Lachnospirales</taxon>
        <taxon>Lachnospiraceae</taxon>
        <taxon>Herbinix</taxon>
    </lineage>
</organism>
<gene>
    <name evidence="2" type="ORF">HHT355_2652</name>
</gene>
<feature type="transmembrane region" description="Helical" evidence="1">
    <location>
        <begin position="7"/>
        <end position="30"/>
    </location>
</feature>
<proteinExistence type="predicted"/>
<dbReference type="RefSeq" id="WP_034843320.1">
    <property type="nucleotide sequence ID" value="NZ_CVTD020000029.1"/>
</dbReference>
<dbReference type="OrthoDB" id="1954958at2"/>
<evidence type="ECO:0000313" key="3">
    <source>
        <dbReference type="Proteomes" id="UP000236497"/>
    </source>
</evidence>
<keyword evidence="1" id="KW-1133">Transmembrane helix</keyword>
<evidence type="ECO:0000256" key="1">
    <source>
        <dbReference type="SAM" id="Phobius"/>
    </source>
</evidence>
<keyword evidence="1" id="KW-0472">Membrane</keyword>
<dbReference type="AlphaFoldDB" id="A0A0H5SZK8"/>
<feature type="transmembrane region" description="Helical" evidence="1">
    <location>
        <begin position="36"/>
        <end position="52"/>
    </location>
</feature>
<keyword evidence="3" id="KW-1185">Reference proteome</keyword>